<dbReference type="InterPro" id="IPR019587">
    <property type="entry name" value="Polyketide_cyclase/dehydratase"/>
</dbReference>
<dbReference type="EMBL" id="UGQM01000001">
    <property type="protein sequence ID" value="STZ44602.1"/>
    <property type="molecule type" value="Genomic_DNA"/>
</dbReference>
<accession>A0A378SP78</accession>
<dbReference type="Pfam" id="PF10604">
    <property type="entry name" value="Polyketide_cyc2"/>
    <property type="match status" value="1"/>
</dbReference>
<sequence>MSAVRLSLRVAGYRMRMTISTLKTEDAGPKTVSRSVQVSAPVATLFDLIADPHRHPEIDGSGTVRDIDVSGPHRLSPGDKFTVGMTQYGVPYKITSKATKVEENRVVEWEHPLGHRWRWELAEVGPGATKVTETFDYSTAKLPIVIELLGMQKKNADGIESTLLALANRYDVH</sequence>
<dbReference type="InterPro" id="IPR023393">
    <property type="entry name" value="START-like_dom_sf"/>
</dbReference>
<dbReference type="Gene3D" id="3.30.530.20">
    <property type="match status" value="1"/>
</dbReference>
<name>A0A378SP78_9MYCO</name>
<evidence type="ECO:0000313" key="2">
    <source>
        <dbReference type="Proteomes" id="UP000254291"/>
    </source>
</evidence>
<gene>
    <name evidence="1" type="ORF">NCTC10742_03839</name>
</gene>
<dbReference type="SUPFAM" id="SSF55961">
    <property type="entry name" value="Bet v1-like"/>
    <property type="match status" value="1"/>
</dbReference>
<dbReference type="AlphaFoldDB" id="A0A378SP78"/>
<protein>
    <submittedName>
        <fullName evidence="1">Polyketide cyclase / dehydrase and lipid transport</fullName>
    </submittedName>
</protein>
<dbReference type="Proteomes" id="UP000254291">
    <property type="component" value="Unassembled WGS sequence"/>
</dbReference>
<proteinExistence type="predicted"/>
<evidence type="ECO:0000313" key="1">
    <source>
        <dbReference type="EMBL" id="STZ44602.1"/>
    </source>
</evidence>
<dbReference type="CDD" id="cd07825">
    <property type="entry name" value="SRPBCC_7"/>
    <property type="match status" value="1"/>
</dbReference>
<organism evidence="1 2">
    <name type="scientific">Mycolicibacterium gilvum</name>
    <dbReference type="NCBI Taxonomy" id="1804"/>
    <lineage>
        <taxon>Bacteria</taxon>
        <taxon>Bacillati</taxon>
        <taxon>Actinomycetota</taxon>
        <taxon>Actinomycetes</taxon>
        <taxon>Mycobacteriales</taxon>
        <taxon>Mycobacteriaceae</taxon>
        <taxon>Mycolicibacterium</taxon>
    </lineage>
</organism>
<reference evidence="1 2" key="1">
    <citation type="submission" date="2018-06" db="EMBL/GenBank/DDBJ databases">
        <authorList>
            <consortium name="Pathogen Informatics"/>
            <person name="Doyle S."/>
        </authorList>
    </citation>
    <scope>NUCLEOTIDE SEQUENCE [LARGE SCALE GENOMIC DNA]</scope>
    <source>
        <strain evidence="1 2">NCTC10742</strain>
    </source>
</reference>